<organism evidence="2 3">
    <name type="scientific">Dendrothele bispora (strain CBS 962.96)</name>
    <dbReference type="NCBI Taxonomy" id="1314807"/>
    <lineage>
        <taxon>Eukaryota</taxon>
        <taxon>Fungi</taxon>
        <taxon>Dikarya</taxon>
        <taxon>Basidiomycota</taxon>
        <taxon>Agaricomycotina</taxon>
        <taxon>Agaricomycetes</taxon>
        <taxon>Agaricomycetidae</taxon>
        <taxon>Agaricales</taxon>
        <taxon>Agaricales incertae sedis</taxon>
        <taxon>Dendrothele</taxon>
    </lineage>
</organism>
<keyword evidence="3" id="KW-1185">Reference proteome</keyword>
<dbReference type="EMBL" id="ML179039">
    <property type="protein sequence ID" value="THV07044.1"/>
    <property type="molecule type" value="Genomic_DNA"/>
</dbReference>
<protein>
    <submittedName>
        <fullName evidence="2">Uncharacterized protein</fullName>
    </submittedName>
</protein>
<feature type="compositionally biased region" description="Low complexity" evidence="1">
    <location>
        <begin position="148"/>
        <end position="162"/>
    </location>
</feature>
<accession>A0A4S8MX35</accession>
<dbReference type="AlphaFoldDB" id="A0A4S8MX35"/>
<feature type="compositionally biased region" description="Low complexity" evidence="1">
    <location>
        <begin position="224"/>
        <end position="239"/>
    </location>
</feature>
<feature type="region of interest" description="Disordered" evidence="1">
    <location>
        <begin position="130"/>
        <end position="265"/>
    </location>
</feature>
<evidence type="ECO:0000313" key="3">
    <source>
        <dbReference type="Proteomes" id="UP000297245"/>
    </source>
</evidence>
<feature type="compositionally biased region" description="Basic residues" evidence="1">
    <location>
        <begin position="399"/>
        <end position="409"/>
    </location>
</feature>
<evidence type="ECO:0000256" key="1">
    <source>
        <dbReference type="SAM" id="MobiDB-lite"/>
    </source>
</evidence>
<dbReference type="Proteomes" id="UP000297245">
    <property type="component" value="Unassembled WGS sequence"/>
</dbReference>
<proteinExistence type="predicted"/>
<feature type="region of interest" description="Disordered" evidence="1">
    <location>
        <begin position="378"/>
        <end position="409"/>
    </location>
</feature>
<name>A0A4S8MX35_DENBC</name>
<feature type="compositionally biased region" description="Basic and acidic residues" evidence="1">
    <location>
        <begin position="308"/>
        <end position="318"/>
    </location>
</feature>
<feature type="region of interest" description="Disordered" evidence="1">
    <location>
        <begin position="289"/>
        <end position="325"/>
    </location>
</feature>
<sequence length="409" mass="44571">MPGEKLPCAESRCRESTGNLLQIAVMHTYAVFTMKKLDETAVGHRNGSLGTLTVGKSKIGSVVNGPLDFSSLCVWNNVTSQLWKVRMTRFNAPRNGEKVQALGSTVTGTENKPSRPHPSLVLHPTLRETLYQDAPPSPPAPSNHDMQTRAATKRNAANASATPMRHPHSSATTFPSSAPTSRANEKRNYNAQACTPDRIPRSLRDSPPPSLRLQSPFHPGPLASTSSSSSSSSSSLTTTETPRVVYPTPAPKKSLTLATPSPSLKPEDLLSVVRAKQEKQGYVDRVTPVPVSEVGHNPMMNGPPAAPRRPEEGRERGRGRGRGGKVNLKDEKKACLETLLEDEDVCDCEEEGEHHCSIDGGKYRLRFEELESELEMGRVERPVESCPTSTGYGSEPGRKTLKRRWTLGN</sequence>
<evidence type="ECO:0000313" key="2">
    <source>
        <dbReference type="EMBL" id="THV07044.1"/>
    </source>
</evidence>
<feature type="compositionally biased region" description="Low complexity" evidence="1">
    <location>
        <begin position="169"/>
        <end position="182"/>
    </location>
</feature>
<reference evidence="2 3" key="1">
    <citation type="journal article" date="2019" name="Nat. Ecol. Evol.">
        <title>Megaphylogeny resolves global patterns of mushroom evolution.</title>
        <authorList>
            <person name="Varga T."/>
            <person name="Krizsan K."/>
            <person name="Foldi C."/>
            <person name="Dima B."/>
            <person name="Sanchez-Garcia M."/>
            <person name="Sanchez-Ramirez S."/>
            <person name="Szollosi G.J."/>
            <person name="Szarkandi J.G."/>
            <person name="Papp V."/>
            <person name="Albert L."/>
            <person name="Andreopoulos W."/>
            <person name="Angelini C."/>
            <person name="Antonin V."/>
            <person name="Barry K.W."/>
            <person name="Bougher N.L."/>
            <person name="Buchanan P."/>
            <person name="Buyck B."/>
            <person name="Bense V."/>
            <person name="Catcheside P."/>
            <person name="Chovatia M."/>
            <person name="Cooper J."/>
            <person name="Damon W."/>
            <person name="Desjardin D."/>
            <person name="Finy P."/>
            <person name="Geml J."/>
            <person name="Haridas S."/>
            <person name="Hughes K."/>
            <person name="Justo A."/>
            <person name="Karasinski D."/>
            <person name="Kautmanova I."/>
            <person name="Kiss B."/>
            <person name="Kocsube S."/>
            <person name="Kotiranta H."/>
            <person name="LaButti K.M."/>
            <person name="Lechner B.E."/>
            <person name="Liimatainen K."/>
            <person name="Lipzen A."/>
            <person name="Lukacs Z."/>
            <person name="Mihaltcheva S."/>
            <person name="Morgado L.N."/>
            <person name="Niskanen T."/>
            <person name="Noordeloos M.E."/>
            <person name="Ohm R.A."/>
            <person name="Ortiz-Santana B."/>
            <person name="Ovrebo C."/>
            <person name="Racz N."/>
            <person name="Riley R."/>
            <person name="Savchenko A."/>
            <person name="Shiryaev A."/>
            <person name="Soop K."/>
            <person name="Spirin V."/>
            <person name="Szebenyi C."/>
            <person name="Tomsovsky M."/>
            <person name="Tulloss R.E."/>
            <person name="Uehling J."/>
            <person name="Grigoriev I.V."/>
            <person name="Vagvolgyi C."/>
            <person name="Papp T."/>
            <person name="Martin F.M."/>
            <person name="Miettinen O."/>
            <person name="Hibbett D.S."/>
            <person name="Nagy L.G."/>
        </authorList>
    </citation>
    <scope>NUCLEOTIDE SEQUENCE [LARGE SCALE GENOMIC DNA]</scope>
    <source>
        <strain evidence="2 3">CBS 962.96</strain>
    </source>
</reference>
<gene>
    <name evidence="2" type="ORF">K435DRAFT_833758</name>
</gene>